<evidence type="ECO:0000256" key="3">
    <source>
        <dbReference type="PROSITE-ProRule" id="PRU00023"/>
    </source>
</evidence>
<feature type="repeat" description="ANK" evidence="3">
    <location>
        <begin position="55"/>
        <end position="78"/>
    </location>
</feature>
<dbReference type="InterPro" id="IPR002110">
    <property type="entry name" value="Ankyrin_rpt"/>
</dbReference>
<evidence type="ECO:0000256" key="1">
    <source>
        <dbReference type="ARBA" id="ARBA00022737"/>
    </source>
</evidence>
<evidence type="ECO:0000256" key="2">
    <source>
        <dbReference type="ARBA" id="ARBA00023043"/>
    </source>
</evidence>
<dbReference type="PRINTS" id="PR01415">
    <property type="entry name" value="ANKYRIN"/>
</dbReference>
<proteinExistence type="predicted"/>
<dbReference type="GO" id="GO:0085020">
    <property type="term" value="P:protein K6-linked ubiquitination"/>
    <property type="evidence" value="ECO:0007669"/>
    <property type="project" value="TreeGrafter"/>
</dbReference>
<keyword evidence="2 3" id="KW-0040">ANK repeat</keyword>
<keyword evidence="6" id="KW-1185">Reference proteome</keyword>
<dbReference type="Pfam" id="PF12796">
    <property type="entry name" value="Ank_2"/>
    <property type="match status" value="1"/>
</dbReference>
<evidence type="ECO:0000313" key="6">
    <source>
        <dbReference type="Proteomes" id="UP001222932"/>
    </source>
</evidence>
<accession>A0AAD3YCW3</accession>
<evidence type="ECO:0000313" key="5">
    <source>
        <dbReference type="EMBL" id="GMK58476.1"/>
    </source>
</evidence>
<dbReference type="PROSITE" id="PS50297">
    <property type="entry name" value="ANK_REP_REGION"/>
    <property type="match status" value="2"/>
</dbReference>
<dbReference type="InterPro" id="IPR036770">
    <property type="entry name" value="Ankyrin_rpt-contain_sf"/>
</dbReference>
<dbReference type="PROSITE" id="PS50088">
    <property type="entry name" value="ANK_REPEAT"/>
    <property type="match status" value="2"/>
</dbReference>
<comment type="caution">
    <text evidence="5">The sequence shown here is derived from an EMBL/GenBank/DDBJ whole genome shotgun (WGS) entry which is preliminary data.</text>
</comment>
<evidence type="ECO:0000256" key="4">
    <source>
        <dbReference type="SAM" id="MobiDB-lite"/>
    </source>
</evidence>
<reference evidence="5" key="1">
    <citation type="journal article" date="2023" name="BMC Genomics">
        <title>Chromosome-level genome assemblies of Cutaneotrichosporon spp. (Trichosporonales, Basidiomycota) reveal imbalanced evolution between nucleotide sequences and chromosome synteny.</title>
        <authorList>
            <person name="Kobayashi Y."/>
            <person name="Kayamori A."/>
            <person name="Aoki K."/>
            <person name="Shiwa Y."/>
            <person name="Matsutani M."/>
            <person name="Fujita N."/>
            <person name="Sugita T."/>
            <person name="Iwasaki W."/>
            <person name="Tanaka N."/>
            <person name="Takashima M."/>
        </authorList>
    </citation>
    <scope>NUCLEOTIDE SEQUENCE</scope>
    <source>
        <strain evidence="5">HIS016</strain>
    </source>
</reference>
<feature type="region of interest" description="Disordered" evidence="4">
    <location>
        <begin position="1"/>
        <end position="21"/>
    </location>
</feature>
<keyword evidence="1" id="KW-0677">Repeat</keyword>
<dbReference type="AlphaFoldDB" id="A0AAD3YCW3"/>
<dbReference type="EMBL" id="BTCM01000005">
    <property type="protein sequence ID" value="GMK58476.1"/>
    <property type="molecule type" value="Genomic_DNA"/>
</dbReference>
<name>A0AAD3YCW3_9TREE</name>
<dbReference type="Gene3D" id="1.25.40.20">
    <property type="entry name" value="Ankyrin repeat-containing domain"/>
    <property type="match status" value="1"/>
</dbReference>
<dbReference type="SUPFAM" id="SSF48403">
    <property type="entry name" value="Ankyrin repeat"/>
    <property type="match status" value="1"/>
</dbReference>
<evidence type="ECO:0008006" key="7">
    <source>
        <dbReference type="Google" id="ProtNLM"/>
    </source>
</evidence>
<organism evidence="5 6">
    <name type="scientific">Cutaneotrichosporon spelunceum</name>
    <dbReference type="NCBI Taxonomy" id="1672016"/>
    <lineage>
        <taxon>Eukaryota</taxon>
        <taxon>Fungi</taxon>
        <taxon>Dikarya</taxon>
        <taxon>Basidiomycota</taxon>
        <taxon>Agaricomycotina</taxon>
        <taxon>Tremellomycetes</taxon>
        <taxon>Trichosporonales</taxon>
        <taxon>Trichosporonaceae</taxon>
        <taxon>Cutaneotrichosporon</taxon>
    </lineage>
</organism>
<feature type="region of interest" description="Disordered" evidence="4">
    <location>
        <begin position="165"/>
        <end position="191"/>
    </location>
</feature>
<feature type="repeat" description="ANK" evidence="3">
    <location>
        <begin position="90"/>
        <end position="129"/>
    </location>
</feature>
<dbReference type="SMART" id="SM00248">
    <property type="entry name" value="ANK"/>
    <property type="match status" value="3"/>
</dbReference>
<gene>
    <name evidence="5" type="ORF">CspeluHIS016_0505080</name>
</gene>
<dbReference type="Proteomes" id="UP001222932">
    <property type="component" value="Unassembled WGS sequence"/>
</dbReference>
<protein>
    <recommendedName>
        <fullName evidence="7">Ankyrin</fullName>
    </recommendedName>
</protein>
<feature type="compositionally biased region" description="Acidic residues" evidence="4">
    <location>
        <begin position="173"/>
        <end position="191"/>
    </location>
</feature>
<dbReference type="PANTHER" id="PTHR24171">
    <property type="entry name" value="ANKYRIN REPEAT DOMAIN-CONTAINING PROTEIN 39-RELATED"/>
    <property type="match status" value="1"/>
</dbReference>
<reference evidence="5" key="2">
    <citation type="submission" date="2023-06" db="EMBL/GenBank/DDBJ databases">
        <authorList>
            <person name="Kobayashi Y."/>
            <person name="Kayamori A."/>
            <person name="Aoki K."/>
            <person name="Shiwa Y."/>
            <person name="Fujita N."/>
            <person name="Sugita T."/>
            <person name="Iwasaki W."/>
            <person name="Tanaka N."/>
            <person name="Takashima M."/>
        </authorList>
    </citation>
    <scope>NUCLEOTIDE SEQUENCE</scope>
    <source>
        <strain evidence="5">HIS016</strain>
    </source>
</reference>
<dbReference type="GO" id="GO:0004842">
    <property type="term" value="F:ubiquitin-protein transferase activity"/>
    <property type="evidence" value="ECO:0007669"/>
    <property type="project" value="TreeGrafter"/>
</dbReference>
<dbReference type="PANTHER" id="PTHR24171:SF8">
    <property type="entry name" value="BRCA1-ASSOCIATED RING DOMAIN PROTEIN 1"/>
    <property type="match status" value="1"/>
</dbReference>
<sequence>MTRAPARAAPPPPPVENGDGASANERLLAAAKTDNEDLMQSAFEHSVNVNHQDGLGNTALHYAILHGSTDVLEHILDHDECDPDIRNRLDGDTPLHIAVRQRWDDQPGMRLYLVGSLLEAGADMLVKNRHNERPVDLLPPYREGADPSTDDEKVRAMIRRAQAETQVAAAGDVVEDDDDVFDPNDVASDSD</sequence>